<dbReference type="RefSeq" id="XP_018120195.1">
    <property type="nucleotide sequence ID" value="XM_018264706.2"/>
</dbReference>
<evidence type="ECO:0000256" key="6">
    <source>
        <dbReference type="ARBA" id="ARBA00023034"/>
    </source>
</evidence>
<dbReference type="Pfam" id="PF01476">
    <property type="entry name" value="LysM"/>
    <property type="match status" value="1"/>
</dbReference>
<evidence type="ECO:0000256" key="3">
    <source>
        <dbReference type="ARBA" id="ARBA00022475"/>
    </source>
</evidence>
<dbReference type="GO" id="GO:0005886">
    <property type="term" value="C:plasma membrane"/>
    <property type="evidence" value="ECO:0007669"/>
    <property type="project" value="UniProtKB-SubCell"/>
</dbReference>
<evidence type="ECO:0000256" key="4">
    <source>
        <dbReference type="ARBA" id="ARBA00022692"/>
    </source>
</evidence>
<dbReference type="Xenbase" id="XB-GENE-17331189">
    <property type="gene designation" value="lysmd3.L"/>
</dbReference>
<dbReference type="GO" id="GO:0007030">
    <property type="term" value="P:Golgi organization"/>
    <property type="evidence" value="ECO:0000318"/>
    <property type="project" value="GO_Central"/>
</dbReference>
<dbReference type="PROSITE" id="PS51782">
    <property type="entry name" value="LYSM"/>
    <property type="match status" value="1"/>
</dbReference>
<evidence type="ECO:0000256" key="7">
    <source>
        <dbReference type="ARBA" id="ARBA00023136"/>
    </source>
</evidence>
<evidence type="ECO:0000256" key="2">
    <source>
        <dbReference type="ARBA" id="ARBA00004555"/>
    </source>
</evidence>
<feature type="region of interest" description="Disordered" evidence="10">
    <location>
        <begin position="194"/>
        <end position="214"/>
    </location>
</feature>
<accession>A0A1L8I2H5</accession>
<evidence type="ECO:0000256" key="10">
    <source>
        <dbReference type="SAM" id="MobiDB-lite"/>
    </source>
</evidence>
<evidence type="ECO:0000256" key="8">
    <source>
        <dbReference type="ARBA" id="ARBA00037465"/>
    </source>
</evidence>
<dbReference type="STRING" id="8355.A0A1L8I2H5"/>
<dbReference type="Gene3D" id="3.10.350.10">
    <property type="entry name" value="LysM domain"/>
    <property type="match status" value="1"/>
</dbReference>
<proteinExistence type="predicted"/>
<dbReference type="CDD" id="cd00118">
    <property type="entry name" value="LysM"/>
    <property type="match status" value="1"/>
</dbReference>
<comment type="function">
    <text evidence="8">Essential for Golgi structural integrity.</text>
</comment>
<evidence type="ECO:0000256" key="11">
    <source>
        <dbReference type="SAM" id="Phobius"/>
    </source>
</evidence>
<dbReference type="PaxDb" id="8355-A0A1L8I2H5"/>
<sequence length="324" mass="36623">MSQSRERRLVTSGLGLWIESRRYTYTSLLDFLTTLRDCGLRSVIRDCPRKSGTAGRHVSILKMTGRTPTHSYVKPASVLATSGGHNYQFPALANAESDLLEEDAEEFELRPRGREKTRRSTSKERIDDIVYLSKDVCEGDTLNSIALQYCCSVADLKRANNFLNEQDFFALRTIKIPVKRFSVLTQPHFSPKAKATRPATLQLSPEHQESDPLIGPSSYETAGSFLQEVDRDIENIVKNTDTKKESLKEVVSALSQEHFEPERILVPQRDPYHGADWSLGWWTAVAIMVFVGIITPVFYFLYYEVLMKANTSHSLNSIEKPGPS</sequence>
<dbReference type="InterPro" id="IPR018392">
    <property type="entry name" value="LysM"/>
</dbReference>
<dbReference type="SMART" id="SM00257">
    <property type="entry name" value="LysM"/>
    <property type="match status" value="1"/>
</dbReference>
<evidence type="ECO:0000313" key="14">
    <source>
        <dbReference type="RefSeq" id="XP_018120195.1"/>
    </source>
</evidence>
<dbReference type="CTD" id="108717459"/>
<evidence type="ECO:0000256" key="9">
    <source>
        <dbReference type="ARBA" id="ARBA00040993"/>
    </source>
</evidence>
<dbReference type="KEGG" id="xla:108717459"/>
<evidence type="ECO:0000256" key="1">
    <source>
        <dbReference type="ARBA" id="ARBA00004162"/>
    </source>
</evidence>
<keyword evidence="13" id="KW-1185">Reference proteome</keyword>
<gene>
    <name evidence="14 15" type="primary">lysmd3.L</name>
</gene>
<evidence type="ECO:0000313" key="13">
    <source>
        <dbReference type="Proteomes" id="UP000186698"/>
    </source>
</evidence>
<name>A0A1L8I2H5_XENLA</name>
<dbReference type="AlphaFoldDB" id="A0A1L8I2H5"/>
<dbReference type="InterPro" id="IPR036779">
    <property type="entry name" value="LysM_dom_sf"/>
</dbReference>
<reference evidence="14" key="1">
    <citation type="submission" date="2025-08" db="UniProtKB">
        <authorList>
            <consortium name="RefSeq"/>
        </authorList>
    </citation>
    <scope>IDENTIFICATION</scope>
    <source>
        <strain evidence="14">J_2021</strain>
        <tissue evidence="14">Erythrocytes</tissue>
    </source>
</reference>
<comment type="subcellular location">
    <subcellularLocation>
        <location evidence="1">Cell membrane</location>
        <topology evidence="1">Single-pass membrane protein</topology>
    </subcellularLocation>
    <subcellularLocation>
        <location evidence="2">Golgi apparatus</location>
    </subcellularLocation>
</comment>
<evidence type="ECO:0000313" key="15">
    <source>
        <dbReference type="Xenbase" id="XB-GENE-17331189"/>
    </source>
</evidence>
<feature type="domain" description="LysM" evidence="12">
    <location>
        <begin position="132"/>
        <end position="176"/>
    </location>
</feature>
<keyword evidence="5 11" id="KW-1133">Transmembrane helix</keyword>
<dbReference type="OrthoDB" id="538216at2759"/>
<dbReference type="GeneID" id="108717459"/>
<dbReference type="Proteomes" id="UP000186698">
    <property type="component" value="Chromosome 1L"/>
</dbReference>
<dbReference type="PANTHER" id="PTHR20932">
    <property type="entry name" value="LYSM AND PUTATIVE PEPTIDOGLYCAN-BINDING DOMAIN-CONTAINING PROTEIN"/>
    <property type="match status" value="1"/>
</dbReference>
<dbReference type="InterPro" id="IPR045030">
    <property type="entry name" value="LYSM1-4"/>
</dbReference>
<dbReference type="Bgee" id="108717459">
    <property type="expression patterns" value="Expressed in zone of skin and 19 other cell types or tissues"/>
</dbReference>
<keyword evidence="6" id="KW-0333">Golgi apparatus</keyword>
<organism evidence="13 14">
    <name type="scientific">Xenopus laevis</name>
    <name type="common">African clawed frog</name>
    <dbReference type="NCBI Taxonomy" id="8355"/>
    <lineage>
        <taxon>Eukaryota</taxon>
        <taxon>Metazoa</taxon>
        <taxon>Chordata</taxon>
        <taxon>Craniata</taxon>
        <taxon>Vertebrata</taxon>
        <taxon>Euteleostomi</taxon>
        <taxon>Amphibia</taxon>
        <taxon>Batrachia</taxon>
        <taxon>Anura</taxon>
        <taxon>Pipoidea</taxon>
        <taxon>Pipidae</taxon>
        <taxon>Xenopodinae</taxon>
        <taxon>Xenopus</taxon>
        <taxon>Xenopus</taxon>
    </lineage>
</organism>
<feature type="transmembrane region" description="Helical" evidence="11">
    <location>
        <begin position="279"/>
        <end position="302"/>
    </location>
</feature>
<dbReference type="GO" id="GO:0005794">
    <property type="term" value="C:Golgi apparatus"/>
    <property type="evidence" value="ECO:0000318"/>
    <property type="project" value="GO_Central"/>
</dbReference>
<dbReference type="PANTHER" id="PTHR20932:SF5">
    <property type="entry name" value="AND PUTATIVE PEPTIDOGLYCAN-BINDING DOMAIN-CONTAINING PROTEIN 3-RELATED"/>
    <property type="match status" value="1"/>
</dbReference>
<keyword evidence="7 11" id="KW-0472">Membrane</keyword>
<keyword evidence="3" id="KW-1003">Cell membrane</keyword>
<keyword evidence="4 11" id="KW-0812">Transmembrane</keyword>
<evidence type="ECO:0000256" key="5">
    <source>
        <dbReference type="ARBA" id="ARBA00022989"/>
    </source>
</evidence>
<evidence type="ECO:0000259" key="12">
    <source>
        <dbReference type="PROSITE" id="PS51782"/>
    </source>
</evidence>
<dbReference type="AGR" id="Xenbase:XB-GENE-17331189"/>
<protein>
    <recommendedName>
        <fullName evidence="9">LysM and putative peptidoglycan-binding domain-containing protein 3</fullName>
    </recommendedName>
</protein>